<dbReference type="OrthoDB" id="9774146at2"/>
<dbReference type="PANTHER" id="PTHR10110">
    <property type="entry name" value="SODIUM/HYDROGEN EXCHANGER"/>
    <property type="match status" value="1"/>
</dbReference>
<keyword evidence="9" id="KW-0406">Ion transport</keyword>
<keyword evidence="10 12" id="KW-0472">Membrane</keyword>
<sequence length="413" mass="43976">MTLFEIVAILLSLSALFSYINARFIGLPTSIAVMAFSLVFSLILVGLNHLGIRDLADWAEQLVGEADLGRTLLDGMLSFLLFAGALHVNLDDLAEQKWLVALLASFGVVTTTFLVGGALWLVVDWLGLSLPFIYCLLFGAVVAPTDPVAVLAILKSVDAPASLSTKIAGESLFNDGVAVVVFLGILGIAQGEREATFASIGLLFLEEAVGGLVLGFILGFIGYRLLRKLDNYQVEILVTVALVAGGYALANRLHMSGPLAVVVAGLMLGNHGRKFAMSKKTEEQLDTFWELVDELLNAVLFLLIGLEILILSFELPTLWAGLVAIPVALLARLVAVGIPVMALKPFREFNPHSIRALTWGGLKGGISVALALSLPAGPERDLILPMAYVVVVFSILVQGLTIKHVLGTGDKAP</sequence>
<name>N6WN77_9GAMM</name>
<dbReference type="PATRIC" id="fig|626887.3.peg.3248"/>
<dbReference type="PANTHER" id="PTHR10110:SF195">
    <property type="entry name" value="NA(+)_H(+) ANTIPORTER NHAS2"/>
    <property type="match status" value="1"/>
</dbReference>
<evidence type="ECO:0000256" key="5">
    <source>
        <dbReference type="ARBA" id="ARBA00022475"/>
    </source>
</evidence>
<dbReference type="RefSeq" id="WP_004581191.1">
    <property type="nucleotide sequence ID" value="NZ_AP028878.1"/>
</dbReference>
<feature type="transmembrane region" description="Helical" evidence="12">
    <location>
        <begin position="294"/>
        <end position="313"/>
    </location>
</feature>
<dbReference type="Proteomes" id="UP000013165">
    <property type="component" value="Unassembled WGS sequence"/>
</dbReference>
<keyword evidence="7 12" id="KW-1133">Transmembrane helix</keyword>
<evidence type="ECO:0000256" key="11">
    <source>
        <dbReference type="ARBA" id="ARBA00023201"/>
    </source>
</evidence>
<evidence type="ECO:0000259" key="13">
    <source>
        <dbReference type="Pfam" id="PF00999"/>
    </source>
</evidence>
<dbReference type="GO" id="GO:0015386">
    <property type="term" value="F:potassium:proton antiporter activity"/>
    <property type="evidence" value="ECO:0007669"/>
    <property type="project" value="TreeGrafter"/>
</dbReference>
<keyword evidence="6 12" id="KW-0812">Transmembrane</keyword>
<keyword evidence="11" id="KW-0739">Sodium transport</keyword>
<feature type="transmembrane region" description="Helical" evidence="12">
    <location>
        <begin position="354"/>
        <end position="376"/>
    </location>
</feature>
<dbReference type="Gene3D" id="6.10.140.1330">
    <property type="match status" value="1"/>
</dbReference>
<organism evidence="14 15">
    <name type="scientific">Marinobacter nanhaiticus D15-8W</name>
    <dbReference type="NCBI Taxonomy" id="626887"/>
    <lineage>
        <taxon>Bacteria</taxon>
        <taxon>Pseudomonadati</taxon>
        <taxon>Pseudomonadota</taxon>
        <taxon>Gammaproteobacteria</taxon>
        <taxon>Pseudomonadales</taxon>
        <taxon>Marinobacteraceae</taxon>
        <taxon>Marinobacter</taxon>
    </lineage>
</organism>
<dbReference type="GO" id="GO:0005886">
    <property type="term" value="C:plasma membrane"/>
    <property type="evidence" value="ECO:0007669"/>
    <property type="project" value="UniProtKB-SubCell"/>
</dbReference>
<keyword evidence="8" id="KW-0915">Sodium</keyword>
<dbReference type="InterPro" id="IPR018422">
    <property type="entry name" value="Cation/H_exchanger_CPA1"/>
</dbReference>
<dbReference type="GO" id="GO:0015385">
    <property type="term" value="F:sodium:proton antiporter activity"/>
    <property type="evidence" value="ECO:0007669"/>
    <property type="project" value="InterPro"/>
</dbReference>
<dbReference type="AlphaFoldDB" id="N6WN77"/>
<dbReference type="Pfam" id="PF00999">
    <property type="entry name" value="Na_H_Exchanger"/>
    <property type="match status" value="1"/>
</dbReference>
<evidence type="ECO:0000313" key="15">
    <source>
        <dbReference type="Proteomes" id="UP000013165"/>
    </source>
</evidence>
<evidence type="ECO:0000256" key="1">
    <source>
        <dbReference type="ARBA" id="ARBA00004651"/>
    </source>
</evidence>
<evidence type="ECO:0000256" key="10">
    <source>
        <dbReference type="ARBA" id="ARBA00023136"/>
    </source>
</evidence>
<feature type="transmembrane region" description="Helical" evidence="12">
    <location>
        <begin position="382"/>
        <end position="402"/>
    </location>
</feature>
<feature type="domain" description="Cation/H+ exchanger transmembrane" evidence="13">
    <location>
        <begin position="13"/>
        <end position="406"/>
    </location>
</feature>
<dbReference type="InterPro" id="IPR006153">
    <property type="entry name" value="Cation/H_exchanger_TM"/>
</dbReference>
<evidence type="ECO:0000256" key="4">
    <source>
        <dbReference type="ARBA" id="ARBA00022449"/>
    </source>
</evidence>
<feature type="transmembrane region" description="Helical" evidence="12">
    <location>
        <begin position="172"/>
        <end position="191"/>
    </location>
</feature>
<dbReference type="STRING" id="626887.J057_16250"/>
<keyword evidence="3" id="KW-0813">Transport</keyword>
<comment type="similarity">
    <text evidence="2">Belongs to the monovalent cation:proton antiporter 1 (CPA1) transporter (TC 2.A.36) family.</text>
</comment>
<evidence type="ECO:0000256" key="9">
    <source>
        <dbReference type="ARBA" id="ARBA00023065"/>
    </source>
</evidence>
<dbReference type="HOGENOM" id="CLU_005912_8_1_6"/>
<evidence type="ECO:0000256" key="7">
    <source>
        <dbReference type="ARBA" id="ARBA00022989"/>
    </source>
</evidence>
<dbReference type="EMBL" id="APLQ01000014">
    <property type="protein sequence ID" value="ENO12966.1"/>
    <property type="molecule type" value="Genomic_DNA"/>
</dbReference>
<keyword evidence="4" id="KW-0050">Antiport</keyword>
<protein>
    <submittedName>
        <fullName evidence="14">Sodium:proton antiporter</fullName>
    </submittedName>
</protein>
<evidence type="ECO:0000256" key="2">
    <source>
        <dbReference type="ARBA" id="ARBA00007367"/>
    </source>
</evidence>
<evidence type="ECO:0000256" key="6">
    <source>
        <dbReference type="ARBA" id="ARBA00022692"/>
    </source>
</evidence>
<comment type="subcellular location">
    <subcellularLocation>
        <location evidence="1">Cell membrane</location>
        <topology evidence="1">Multi-pass membrane protein</topology>
    </subcellularLocation>
</comment>
<feature type="transmembrane region" description="Helical" evidence="12">
    <location>
        <begin position="6"/>
        <end position="24"/>
    </location>
</feature>
<dbReference type="GO" id="GO:0098719">
    <property type="term" value="P:sodium ion import across plasma membrane"/>
    <property type="evidence" value="ECO:0007669"/>
    <property type="project" value="TreeGrafter"/>
</dbReference>
<dbReference type="eggNOG" id="COG0025">
    <property type="taxonomic scope" value="Bacteria"/>
</dbReference>
<reference evidence="14 15" key="1">
    <citation type="journal article" date="2013" name="Genome Announc.">
        <title>Genome Sequence of the Polycyclic Aromatic Hydrocarbon-Degrading Bacterium Strain Marinobacter nanhaiticus D15-8WT.</title>
        <authorList>
            <person name="Cui Z."/>
            <person name="Gao W."/>
            <person name="Li Q."/>
            <person name="Xu G."/>
            <person name="Zheng L."/>
        </authorList>
    </citation>
    <scope>NUCLEOTIDE SEQUENCE [LARGE SCALE GENOMIC DNA]</scope>
    <source>
        <strain evidence="14 15">D15-8W</strain>
    </source>
</reference>
<comment type="caution">
    <text evidence="14">The sequence shown here is derived from an EMBL/GenBank/DDBJ whole genome shotgun (WGS) entry which is preliminary data.</text>
</comment>
<feature type="transmembrane region" description="Helical" evidence="12">
    <location>
        <begin position="99"/>
        <end position="122"/>
    </location>
</feature>
<evidence type="ECO:0000256" key="12">
    <source>
        <dbReference type="SAM" id="Phobius"/>
    </source>
</evidence>
<proteinExistence type="inferred from homology"/>
<feature type="transmembrane region" description="Helical" evidence="12">
    <location>
        <begin position="197"/>
        <end position="220"/>
    </location>
</feature>
<evidence type="ECO:0000256" key="8">
    <source>
        <dbReference type="ARBA" id="ARBA00023053"/>
    </source>
</evidence>
<feature type="transmembrane region" description="Helical" evidence="12">
    <location>
        <begin position="31"/>
        <end position="52"/>
    </location>
</feature>
<feature type="transmembrane region" description="Helical" evidence="12">
    <location>
        <begin position="232"/>
        <end position="250"/>
    </location>
</feature>
<accession>N6WN77</accession>
<keyword evidence="5" id="KW-1003">Cell membrane</keyword>
<gene>
    <name evidence="14" type="ORF">J057_16250</name>
</gene>
<feature type="transmembrane region" description="Helical" evidence="12">
    <location>
        <begin position="319"/>
        <end position="342"/>
    </location>
</feature>
<evidence type="ECO:0000256" key="3">
    <source>
        <dbReference type="ARBA" id="ARBA00022448"/>
    </source>
</evidence>
<dbReference type="GO" id="GO:0051453">
    <property type="term" value="P:regulation of intracellular pH"/>
    <property type="evidence" value="ECO:0007669"/>
    <property type="project" value="TreeGrafter"/>
</dbReference>
<keyword evidence="15" id="KW-1185">Reference proteome</keyword>
<feature type="transmembrane region" description="Helical" evidence="12">
    <location>
        <begin position="128"/>
        <end position="151"/>
    </location>
</feature>
<evidence type="ECO:0000313" key="14">
    <source>
        <dbReference type="EMBL" id="ENO12966.1"/>
    </source>
</evidence>